<name>A0A8J4Q1R6_9MYCE</name>
<protein>
    <submittedName>
        <fullName evidence="1">Uncharacterized protein</fullName>
    </submittedName>
</protein>
<evidence type="ECO:0000313" key="2">
    <source>
        <dbReference type="Proteomes" id="UP000695562"/>
    </source>
</evidence>
<reference evidence="1" key="1">
    <citation type="submission" date="2020-01" db="EMBL/GenBank/DDBJ databases">
        <title>Development of genomics and gene disruption for Polysphondylium violaceum indicates a role for the polyketide synthase stlB in stalk morphogenesis.</title>
        <authorList>
            <person name="Narita B."/>
            <person name="Kawabe Y."/>
            <person name="Kin K."/>
            <person name="Saito T."/>
            <person name="Gibbs R."/>
            <person name="Kuspa A."/>
            <person name="Muzny D."/>
            <person name="Queller D."/>
            <person name="Richards S."/>
            <person name="Strassman J."/>
            <person name="Sucgang R."/>
            <person name="Worley K."/>
            <person name="Schaap P."/>
        </authorList>
    </citation>
    <scope>NUCLEOTIDE SEQUENCE</scope>
    <source>
        <strain evidence="1">QSvi11</strain>
    </source>
</reference>
<keyword evidence="2" id="KW-1185">Reference proteome</keyword>
<dbReference type="Proteomes" id="UP000695562">
    <property type="component" value="Unassembled WGS sequence"/>
</dbReference>
<sequence>MGVKQSLPIKDYNLEQEYEITDEEIQNIFKKIKEQIPMPDQQDNHSSLVNVVDLSDYVNLPETYIPCWGLRCRESNFHLIINLNNGEVPADIILAATHYYGQSTLNYPSQITIGNTHYGNDQIIEILQELMKSFGGYHKIFWNSSKFINTCLSIICEGEHNQIKISGDYLRSMMFGGNISMDQDQIKKKKSKNKSIGTLADDKKDLGVQERSNEYMVMTLCSKLYNGSNQKENSCKLF</sequence>
<organism evidence="1 2">
    <name type="scientific">Polysphondylium violaceum</name>
    <dbReference type="NCBI Taxonomy" id="133409"/>
    <lineage>
        <taxon>Eukaryota</taxon>
        <taxon>Amoebozoa</taxon>
        <taxon>Evosea</taxon>
        <taxon>Eumycetozoa</taxon>
        <taxon>Dictyostelia</taxon>
        <taxon>Dictyosteliales</taxon>
        <taxon>Dictyosteliaceae</taxon>
        <taxon>Polysphondylium</taxon>
    </lineage>
</organism>
<accession>A0A8J4Q1R6</accession>
<dbReference type="AlphaFoldDB" id="A0A8J4Q1R6"/>
<evidence type="ECO:0000313" key="1">
    <source>
        <dbReference type="EMBL" id="KAF2076527.1"/>
    </source>
</evidence>
<proteinExistence type="predicted"/>
<comment type="caution">
    <text evidence="1">The sequence shown here is derived from an EMBL/GenBank/DDBJ whole genome shotgun (WGS) entry which is preliminary data.</text>
</comment>
<gene>
    <name evidence="1" type="ORF">CYY_002141</name>
</gene>
<dbReference type="EMBL" id="AJWJ01000057">
    <property type="protein sequence ID" value="KAF2076527.1"/>
    <property type="molecule type" value="Genomic_DNA"/>
</dbReference>